<dbReference type="Gene3D" id="3.40.50.300">
    <property type="entry name" value="P-loop containing nucleotide triphosphate hydrolases"/>
    <property type="match status" value="1"/>
</dbReference>
<feature type="non-terminal residue" evidence="6">
    <location>
        <position position="1031"/>
    </location>
</feature>
<dbReference type="EMBL" id="CAJOAX010011620">
    <property type="protein sequence ID" value="CAF4096945.1"/>
    <property type="molecule type" value="Genomic_DNA"/>
</dbReference>
<evidence type="ECO:0000256" key="3">
    <source>
        <dbReference type="ARBA" id="ARBA00022737"/>
    </source>
</evidence>
<reference evidence="6" key="1">
    <citation type="submission" date="2021-02" db="EMBL/GenBank/DDBJ databases">
        <authorList>
            <person name="Nowell W R."/>
        </authorList>
    </citation>
    <scope>NUCLEOTIDE SEQUENCE</scope>
</reference>
<evidence type="ECO:0000313" key="6">
    <source>
        <dbReference type="EMBL" id="CAF4096945.1"/>
    </source>
</evidence>
<dbReference type="Pfam" id="PF13289">
    <property type="entry name" value="SIR2_2"/>
    <property type="match status" value="1"/>
</dbReference>
<comment type="similarity">
    <text evidence="1">Belongs to the FAM118 family.</text>
</comment>
<dbReference type="Proteomes" id="UP000663823">
    <property type="component" value="Unassembled WGS sequence"/>
</dbReference>
<dbReference type="InterPro" id="IPR027417">
    <property type="entry name" value="P-loop_NTPase"/>
</dbReference>
<evidence type="ECO:0000256" key="1">
    <source>
        <dbReference type="ARBA" id="ARBA00006491"/>
    </source>
</evidence>
<keyword evidence="4" id="KW-0007">Acetylation</keyword>
<protein>
    <recommendedName>
        <fullName evidence="5">Nephrocystin 3-like N-terminal domain-containing protein</fullName>
    </recommendedName>
</protein>
<proteinExistence type="inferred from homology"/>
<keyword evidence="2" id="KW-0597">Phosphoprotein</keyword>
<accession>A0A819ULK2</accession>
<dbReference type="AlphaFoldDB" id="A0A819ULK2"/>
<name>A0A819ULK2_9BILA</name>
<dbReference type="PANTHER" id="PTHR28623:SF2">
    <property type="entry name" value="PROTEIN FAM118A"/>
    <property type="match status" value="1"/>
</dbReference>
<gene>
    <name evidence="6" type="ORF">OTI717_LOCUS33962</name>
</gene>
<dbReference type="InterPro" id="IPR056884">
    <property type="entry name" value="NPHP3-like_N"/>
</dbReference>
<keyword evidence="3" id="KW-0677">Repeat</keyword>
<evidence type="ECO:0000256" key="4">
    <source>
        <dbReference type="ARBA" id="ARBA00022990"/>
    </source>
</evidence>
<dbReference type="PANTHER" id="PTHR28623">
    <property type="entry name" value="PROTEIN FAM118B"/>
    <property type="match status" value="1"/>
</dbReference>
<organism evidence="6 7">
    <name type="scientific">Rotaria sordida</name>
    <dbReference type="NCBI Taxonomy" id="392033"/>
    <lineage>
        <taxon>Eukaryota</taxon>
        <taxon>Metazoa</taxon>
        <taxon>Spiralia</taxon>
        <taxon>Gnathifera</taxon>
        <taxon>Rotifera</taxon>
        <taxon>Eurotatoria</taxon>
        <taxon>Bdelloidea</taxon>
        <taxon>Philodinida</taxon>
        <taxon>Philodinidae</taxon>
        <taxon>Rotaria</taxon>
    </lineage>
</organism>
<evidence type="ECO:0000313" key="7">
    <source>
        <dbReference type="Proteomes" id="UP000663823"/>
    </source>
</evidence>
<evidence type="ECO:0000256" key="2">
    <source>
        <dbReference type="ARBA" id="ARBA00022553"/>
    </source>
</evidence>
<dbReference type="Pfam" id="PF24883">
    <property type="entry name" value="NPHP3_N"/>
    <property type="match status" value="1"/>
</dbReference>
<comment type="caution">
    <text evidence="6">The sequence shown here is derived from an EMBL/GenBank/DDBJ whole genome shotgun (WGS) entry which is preliminary data.</text>
</comment>
<feature type="domain" description="Nephrocystin 3-like N-terminal" evidence="5">
    <location>
        <begin position="366"/>
        <end position="490"/>
    </location>
</feature>
<dbReference type="InterPro" id="IPR038916">
    <property type="entry name" value="FAM118"/>
</dbReference>
<evidence type="ECO:0000259" key="5">
    <source>
        <dbReference type="Pfam" id="PF24883"/>
    </source>
</evidence>
<sequence>MADEIQKVKNAIALNHAVVFVGTGVSVNSTNGEQVVANWKGLLKHGLQRCRQSGWITDKDFDHFNKRFDSNSAEVDDYLGAADRIKDCFKKETDATKDDVYKSWLFETIGKLSVKSSDLIKAIGELECPILTTNYDSLLEDVLKKKPLTWNKYYTDGIGDTFENLKDYILHVHGYYEEPDSVVLSSEDYKRILENKFGQSKLRALMETKILLFIGYGAGMSDPNFSNLLKWKLHVTGEKSFPIYKLVKSNKTKTLNRTSEVSFLENIREIPYGENNDDLLPFIKSLKSFTPLLRENLAFIVNKEVIRKKYFNYLIDEYGYVSVLGYSNTNISLPLQSVYVELKFDPTHPSIRAMKTLEINEEFKRHPGSGKTTLSKWLATNMSKQCLGEKNMLFDSAWSFKEKIPILIPIWKYVDQLKQNQNEQRKTLLQFIYENPTFNSTFFQDEERKELSSLILESLVQGNVLVIFEGLDEVPVHVDRSDLMKEINALLQRGIDYDAISGKLSYSVFEQKEIYNTKDPDIGNRVIITSRIEGNYFEEINFFIPRLTIEDMSNDALRLFCNSYMECIKDITIKAGRLIKEYKTDQLYNDITQNKDIFQLAINPQIASVIAAVYNQYDDTLPDKRIDLYEKAIEKMIERLVTPSTNASTNFIGKEFELNATILWSILQEIAEYLHSKVEGLSENRLKEITRRCLLEYQKQSTINFAQNIDGLIKILVDIFKFKAGLLNEFGHDSFRFIHRTFQEYLAAKSIIYFNGIERSEDMIYENIKSKIGVPNWRVPLSMTFGILSNISEHDGLFNNIFKRLLTNEQTTDNAQFSTLLISFVIIDSLNDMYFSSKGTEYELIQKLADTLLSDYENMSGFSRLKEHQELIHYYFSKLKTKYNDTLIEWFIKKINHEQNSATCGSIIYQLKWYNPKFHELFLKNLHNDSNIWNWPIDLLLRFYSTEIKDKAVLKQLKFKNAISKNPKMIKHITENSDWLRLVVALYGGYQNYNTGSTISEYHEIVQFLGLNSNDRAPFTFYYQDIWGRDD</sequence>